<gene>
    <name evidence="1" type="ORF">SVIM_LOCUS376309</name>
</gene>
<dbReference type="AlphaFoldDB" id="A0A6N2MNR1"/>
<accession>A0A6N2MNR1</accession>
<evidence type="ECO:0000313" key="1">
    <source>
        <dbReference type="EMBL" id="VFU54040.1"/>
    </source>
</evidence>
<name>A0A6N2MNR1_SALVM</name>
<dbReference type="EMBL" id="CAADRP010001828">
    <property type="protein sequence ID" value="VFU54040.1"/>
    <property type="molecule type" value="Genomic_DNA"/>
</dbReference>
<protein>
    <submittedName>
        <fullName evidence="1">Uncharacterized protein</fullName>
    </submittedName>
</protein>
<proteinExistence type="predicted"/>
<reference evidence="1" key="1">
    <citation type="submission" date="2019-03" db="EMBL/GenBank/DDBJ databases">
        <authorList>
            <person name="Mank J."/>
            <person name="Almeida P."/>
        </authorList>
    </citation>
    <scope>NUCLEOTIDE SEQUENCE</scope>
    <source>
        <strain evidence="1">78183</strain>
    </source>
</reference>
<sequence>MVTDGLKNCGKHDLAKRIEQLEVSLRVELIRCLFRNMMHTHQSILSWFWGPCRNEEQMTKTVGENPDYYLSRTHNILSQELDQH</sequence>
<organism evidence="1">
    <name type="scientific">Salix viminalis</name>
    <name type="common">Common osier</name>
    <name type="synonym">Basket willow</name>
    <dbReference type="NCBI Taxonomy" id="40686"/>
    <lineage>
        <taxon>Eukaryota</taxon>
        <taxon>Viridiplantae</taxon>
        <taxon>Streptophyta</taxon>
        <taxon>Embryophyta</taxon>
        <taxon>Tracheophyta</taxon>
        <taxon>Spermatophyta</taxon>
        <taxon>Magnoliopsida</taxon>
        <taxon>eudicotyledons</taxon>
        <taxon>Gunneridae</taxon>
        <taxon>Pentapetalae</taxon>
        <taxon>rosids</taxon>
        <taxon>fabids</taxon>
        <taxon>Malpighiales</taxon>
        <taxon>Salicaceae</taxon>
        <taxon>Saliceae</taxon>
        <taxon>Salix</taxon>
    </lineage>
</organism>